<accession>A0A3P7FDC1</accession>
<organism evidence="2 3">
    <name type="scientific">Hydatigena taeniaeformis</name>
    <name type="common">Feline tapeworm</name>
    <name type="synonym">Taenia taeniaeformis</name>
    <dbReference type="NCBI Taxonomy" id="6205"/>
    <lineage>
        <taxon>Eukaryota</taxon>
        <taxon>Metazoa</taxon>
        <taxon>Spiralia</taxon>
        <taxon>Lophotrochozoa</taxon>
        <taxon>Platyhelminthes</taxon>
        <taxon>Cestoda</taxon>
        <taxon>Eucestoda</taxon>
        <taxon>Cyclophyllidea</taxon>
        <taxon>Taeniidae</taxon>
        <taxon>Hydatigera</taxon>
    </lineage>
</organism>
<dbReference type="InterPro" id="IPR036915">
    <property type="entry name" value="Cyclin-like_sf"/>
</dbReference>
<evidence type="ECO:0000259" key="1">
    <source>
        <dbReference type="Pfam" id="PF00134"/>
    </source>
</evidence>
<sequence length="106" mass="11996">MRFMHNAFFTLSAEAFCKAVNLIDRFIVKVKVKPKYMACVAAAAYYVAAKLVESTPQLNMCTLLKRRARYDLPLSPSLGPLGMTIWYTRFPSRSQGSSTLNYYNAV</sequence>
<dbReference type="Pfam" id="PF00134">
    <property type="entry name" value="Cyclin_N"/>
    <property type="match status" value="1"/>
</dbReference>
<dbReference type="OrthoDB" id="769138at2759"/>
<dbReference type="Proteomes" id="UP000274429">
    <property type="component" value="Unassembled WGS sequence"/>
</dbReference>
<gene>
    <name evidence="2" type="ORF">TTAC_LOCUS5380</name>
</gene>
<dbReference type="AlphaFoldDB" id="A0A3P7FDC1"/>
<protein>
    <recommendedName>
        <fullName evidence="1">Cyclin N-terminal domain-containing protein</fullName>
    </recommendedName>
</protein>
<dbReference type="EMBL" id="UYWX01007259">
    <property type="protein sequence ID" value="VDM26844.1"/>
    <property type="molecule type" value="Genomic_DNA"/>
</dbReference>
<dbReference type="Gene3D" id="1.10.472.10">
    <property type="entry name" value="Cyclin-like"/>
    <property type="match status" value="1"/>
</dbReference>
<evidence type="ECO:0000313" key="2">
    <source>
        <dbReference type="EMBL" id="VDM26844.1"/>
    </source>
</evidence>
<name>A0A3P7FDC1_HYDTA</name>
<proteinExistence type="predicted"/>
<dbReference type="InterPro" id="IPR006671">
    <property type="entry name" value="Cyclin_N"/>
</dbReference>
<evidence type="ECO:0000313" key="3">
    <source>
        <dbReference type="Proteomes" id="UP000274429"/>
    </source>
</evidence>
<dbReference type="SUPFAM" id="SSF47954">
    <property type="entry name" value="Cyclin-like"/>
    <property type="match status" value="1"/>
</dbReference>
<feature type="domain" description="Cyclin N-terminal" evidence="1">
    <location>
        <begin position="9"/>
        <end position="59"/>
    </location>
</feature>
<keyword evidence="3" id="KW-1185">Reference proteome</keyword>
<reference evidence="2 3" key="1">
    <citation type="submission" date="2018-11" db="EMBL/GenBank/DDBJ databases">
        <authorList>
            <consortium name="Pathogen Informatics"/>
        </authorList>
    </citation>
    <scope>NUCLEOTIDE SEQUENCE [LARGE SCALE GENOMIC DNA]</scope>
</reference>